<dbReference type="Proteomes" id="UP001199106">
    <property type="component" value="Unassembled WGS sequence"/>
</dbReference>
<evidence type="ECO:0000256" key="1">
    <source>
        <dbReference type="ARBA" id="ARBA00004141"/>
    </source>
</evidence>
<organism evidence="9 10">
    <name type="scientific">Alternaria panax</name>
    <dbReference type="NCBI Taxonomy" id="48097"/>
    <lineage>
        <taxon>Eukaryota</taxon>
        <taxon>Fungi</taxon>
        <taxon>Dikarya</taxon>
        <taxon>Ascomycota</taxon>
        <taxon>Pezizomycotina</taxon>
        <taxon>Dothideomycetes</taxon>
        <taxon>Pleosporomycetidae</taxon>
        <taxon>Pleosporales</taxon>
        <taxon>Pleosporineae</taxon>
        <taxon>Pleosporaceae</taxon>
        <taxon>Alternaria</taxon>
        <taxon>Alternaria sect. Panax</taxon>
    </lineage>
</organism>
<reference evidence="9" key="1">
    <citation type="submission" date="2021-07" db="EMBL/GenBank/DDBJ databases">
        <title>Genome Resource of American Ginseng Black Spot Pathogen Alternaria panax.</title>
        <authorList>
            <person name="Qiu C."/>
            <person name="Wang W."/>
            <person name="Liu Z."/>
        </authorList>
    </citation>
    <scope>NUCLEOTIDE SEQUENCE</scope>
    <source>
        <strain evidence="9">BNCC115425</strain>
    </source>
</reference>
<comment type="caution">
    <text evidence="9">The sequence shown here is derived from an EMBL/GenBank/DDBJ whole genome shotgun (WGS) entry which is preliminary data.</text>
</comment>
<feature type="transmembrane region" description="Helical" evidence="7">
    <location>
        <begin position="89"/>
        <end position="110"/>
    </location>
</feature>
<dbReference type="GO" id="GO:0005886">
    <property type="term" value="C:plasma membrane"/>
    <property type="evidence" value="ECO:0007669"/>
    <property type="project" value="TreeGrafter"/>
</dbReference>
<feature type="transmembrane region" description="Helical" evidence="7">
    <location>
        <begin position="214"/>
        <end position="235"/>
    </location>
</feature>
<dbReference type="InterPro" id="IPR020846">
    <property type="entry name" value="MFS_dom"/>
</dbReference>
<dbReference type="PANTHER" id="PTHR23502:SF182">
    <property type="entry name" value="POLYAMINE TRANSPORTER, PUTATIVE-RELATED"/>
    <property type="match status" value="1"/>
</dbReference>
<feature type="transmembrane region" description="Helical" evidence="7">
    <location>
        <begin position="457"/>
        <end position="478"/>
    </location>
</feature>
<keyword evidence="10" id="KW-1185">Reference proteome</keyword>
<accession>A0AAD4FB76</accession>
<dbReference type="FunFam" id="1.20.1250.20:FF:000082">
    <property type="entry name" value="MFS multidrug transporter, putative"/>
    <property type="match status" value="1"/>
</dbReference>
<feature type="region of interest" description="Disordered" evidence="6">
    <location>
        <begin position="1"/>
        <end position="71"/>
    </location>
</feature>
<dbReference type="AlphaFoldDB" id="A0AAD4FB76"/>
<evidence type="ECO:0000256" key="7">
    <source>
        <dbReference type="SAM" id="Phobius"/>
    </source>
</evidence>
<dbReference type="InterPro" id="IPR011701">
    <property type="entry name" value="MFS"/>
</dbReference>
<keyword evidence="3 7" id="KW-0812">Transmembrane</keyword>
<feature type="compositionally biased region" description="Basic and acidic residues" evidence="6">
    <location>
        <begin position="15"/>
        <end position="34"/>
    </location>
</feature>
<proteinExistence type="inferred from homology"/>
<dbReference type="CDD" id="cd17323">
    <property type="entry name" value="MFS_Tpo1_MDR_like"/>
    <property type="match status" value="1"/>
</dbReference>
<gene>
    <name evidence="9" type="ORF">G6011_06899</name>
</gene>
<evidence type="ECO:0000256" key="5">
    <source>
        <dbReference type="ARBA" id="ARBA00023136"/>
    </source>
</evidence>
<comment type="subcellular location">
    <subcellularLocation>
        <location evidence="1">Membrane</location>
        <topology evidence="1">Multi-pass membrane protein</topology>
    </subcellularLocation>
</comment>
<dbReference type="PROSITE" id="PS50850">
    <property type="entry name" value="MFS"/>
    <property type="match status" value="1"/>
</dbReference>
<dbReference type="InterPro" id="IPR036259">
    <property type="entry name" value="MFS_trans_sf"/>
</dbReference>
<feature type="transmembrane region" description="Helical" evidence="7">
    <location>
        <begin position="122"/>
        <end position="141"/>
    </location>
</feature>
<dbReference type="GO" id="GO:0015606">
    <property type="term" value="F:spermidine transmembrane transporter activity"/>
    <property type="evidence" value="ECO:0007669"/>
    <property type="project" value="TreeGrafter"/>
</dbReference>
<name>A0AAD4FB76_9PLEO</name>
<feature type="compositionally biased region" description="Basic and acidic residues" evidence="6">
    <location>
        <begin position="43"/>
        <end position="57"/>
    </location>
</feature>
<protein>
    <recommendedName>
        <fullName evidence="8">Major facilitator superfamily (MFS) profile domain-containing protein</fullName>
    </recommendedName>
</protein>
<evidence type="ECO:0000313" key="9">
    <source>
        <dbReference type="EMBL" id="KAG9185568.1"/>
    </source>
</evidence>
<evidence type="ECO:0000256" key="4">
    <source>
        <dbReference type="ARBA" id="ARBA00022989"/>
    </source>
</evidence>
<evidence type="ECO:0000256" key="2">
    <source>
        <dbReference type="ARBA" id="ARBA00008335"/>
    </source>
</evidence>
<evidence type="ECO:0000256" key="3">
    <source>
        <dbReference type="ARBA" id="ARBA00022692"/>
    </source>
</evidence>
<feature type="transmembrane region" description="Helical" evidence="7">
    <location>
        <begin position="307"/>
        <end position="329"/>
    </location>
</feature>
<keyword evidence="4 7" id="KW-1133">Transmembrane helix</keyword>
<dbReference type="PANTHER" id="PTHR23502">
    <property type="entry name" value="MAJOR FACILITATOR SUPERFAMILY"/>
    <property type="match status" value="1"/>
</dbReference>
<dbReference type="SUPFAM" id="SSF103473">
    <property type="entry name" value="MFS general substrate transporter"/>
    <property type="match status" value="1"/>
</dbReference>
<dbReference type="GO" id="GO:0000297">
    <property type="term" value="F:spermine transmembrane transporter activity"/>
    <property type="evidence" value="ECO:0007669"/>
    <property type="project" value="TreeGrafter"/>
</dbReference>
<feature type="transmembrane region" description="Helical" evidence="7">
    <location>
        <begin position="423"/>
        <end position="445"/>
    </location>
</feature>
<evidence type="ECO:0000256" key="6">
    <source>
        <dbReference type="SAM" id="MobiDB-lite"/>
    </source>
</evidence>
<evidence type="ECO:0000259" key="8">
    <source>
        <dbReference type="PROSITE" id="PS50850"/>
    </source>
</evidence>
<feature type="domain" description="Major facilitator superfamily (MFS) profile" evidence="8">
    <location>
        <begin position="87"/>
        <end position="512"/>
    </location>
</feature>
<dbReference type="Pfam" id="PF07690">
    <property type="entry name" value="MFS_1"/>
    <property type="match status" value="1"/>
</dbReference>
<feature type="transmembrane region" description="Helical" evidence="7">
    <location>
        <begin position="392"/>
        <end position="411"/>
    </location>
</feature>
<feature type="transmembrane region" description="Helical" evidence="7">
    <location>
        <begin position="349"/>
        <end position="371"/>
    </location>
</feature>
<feature type="transmembrane region" description="Helical" evidence="7">
    <location>
        <begin position="484"/>
        <end position="506"/>
    </location>
</feature>
<dbReference type="Gene3D" id="1.20.1250.20">
    <property type="entry name" value="MFS general substrate transporter like domains"/>
    <property type="match status" value="1"/>
</dbReference>
<comment type="similarity">
    <text evidence="2">Belongs to the major facilitator superfamily.</text>
</comment>
<feature type="transmembrane region" description="Helical" evidence="7">
    <location>
        <begin position="182"/>
        <end position="202"/>
    </location>
</feature>
<evidence type="ECO:0000313" key="10">
    <source>
        <dbReference type="Proteomes" id="UP001199106"/>
    </source>
</evidence>
<dbReference type="EMBL" id="JAANER010000010">
    <property type="protein sequence ID" value="KAG9185568.1"/>
    <property type="molecule type" value="Genomic_DNA"/>
</dbReference>
<feature type="transmembrane region" description="Helical" evidence="7">
    <location>
        <begin position="153"/>
        <end position="170"/>
    </location>
</feature>
<sequence length="523" mass="57993">MNSHHHQNGYATFTHDLESAVAEKKEESNSDHQHPSQTVNAEEEQRISERPTHKDETAAVPLESLDWSGPDDPDNPHNWSILKASYHTAIPAVFGFTVTFGTSVYSPAIIDVMRDFQVSRTAALVGVTLYTLGLAFGPIFTAPFSERQGRKPVYLLFFPIFMLFTLGAGFSKSYASLIVCRFFAGLSGSPALAVGAGTNADLYPPHKRALTTSLFLMAPFAGPSIGPVVGGFVAQYKTWKWTQWCILFLSVFAYAIAIPMSETYKPMILKKRAKKNGIATTQETANMRSEMIMRFIRPIHLITTESVVFFFSLYTGFAFAVLFLFFAAFPYVFTRPPYRFTPSQSGLTFIPIMIGVILGGTTTIIVDRTIYQKKYRETLAKGKWHVDPEHRLYTAMFGSWGMVIGLFWFGWCADKGLHWAPTVIGVIPFAWGNICVFTSSALYLADVYGAMNGASAIAANGIARYMLGAVFPLFTVQMYDALGIGWATSLLGFLSLGMVPIPFLFFKYGPTIRAKSAYPNQIK</sequence>
<keyword evidence="5 7" id="KW-0472">Membrane</keyword>